<sequence length="138" mass="15929">MPSPNACVSEKSIDVQVLYSDELFVTASPVAGPSGVGAFGPRISCYSEKLSSMWNCRKIYSKLRTHDQCNQFAERGRIPKQKMRSYHHLPMTFMKESGQLGKFRCHKTPDRTHTQHIESQWKSLKNQFQQQHKHDFAD</sequence>
<evidence type="ECO:0000313" key="2">
    <source>
        <dbReference type="Proteomes" id="UP000005204"/>
    </source>
</evidence>
<organism evidence="1 2">
    <name type="scientific">Bombyx mori</name>
    <name type="common">Silk moth</name>
    <dbReference type="NCBI Taxonomy" id="7091"/>
    <lineage>
        <taxon>Eukaryota</taxon>
        <taxon>Metazoa</taxon>
        <taxon>Ecdysozoa</taxon>
        <taxon>Arthropoda</taxon>
        <taxon>Hexapoda</taxon>
        <taxon>Insecta</taxon>
        <taxon>Pterygota</taxon>
        <taxon>Neoptera</taxon>
        <taxon>Endopterygota</taxon>
        <taxon>Lepidoptera</taxon>
        <taxon>Glossata</taxon>
        <taxon>Ditrysia</taxon>
        <taxon>Bombycoidea</taxon>
        <taxon>Bombycidae</taxon>
        <taxon>Bombycinae</taxon>
        <taxon>Bombyx</taxon>
    </lineage>
</organism>
<dbReference type="KEGG" id="bmor:134198662"/>
<reference evidence="2" key="1">
    <citation type="journal article" date="2008" name="Insect Biochem. Mol. Biol.">
        <title>The genome of a lepidopteran model insect, the silkworm Bombyx mori.</title>
        <authorList>
            <consortium name="International Silkworm Genome Consortium"/>
        </authorList>
    </citation>
    <scope>NUCLEOTIDE SEQUENCE [LARGE SCALE GENOMIC DNA]</scope>
    <source>
        <strain evidence="2">p50T</strain>
    </source>
</reference>
<dbReference type="Proteomes" id="UP000005204">
    <property type="component" value="Unassembled WGS sequence"/>
</dbReference>
<protein>
    <submittedName>
        <fullName evidence="1">Uncharacterized protein</fullName>
    </submittedName>
</protein>
<dbReference type="EnsemblMetazoa" id="XM_038014545.1">
    <property type="protein sequence ID" value="XP_037870473.1"/>
    <property type="gene ID" value="LOC101742488"/>
</dbReference>
<name>A0A8R2QWD3_BOMMO</name>
<evidence type="ECO:0000313" key="1">
    <source>
        <dbReference type="EnsemblMetazoa" id="XP_037870473.1"/>
    </source>
</evidence>
<dbReference type="GeneID" id="134198662"/>
<dbReference type="RefSeq" id="XP_062527547.1">
    <property type="nucleotide sequence ID" value="XM_062671563.1"/>
</dbReference>
<dbReference type="AlphaFoldDB" id="A0A8R2QWD3"/>
<reference evidence="1" key="2">
    <citation type="submission" date="2022-06" db="UniProtKB">
        <authorList>
            <consortium name="EnsemblMetazoa"/>
        </authorList>
    </citation>
    <scope>IDENTIFICATION</scope>
    <source>
        <strain evidence="1">p50T (Dazao)</strain>
    </source>
</reference>
<proteinExistence type="predicted"/>
<accession>A0A8R2QWD3</accession>
<keyword evidence="2" id="KW-1185">Reference proteome</keyword>